<dbReference type="EMBL" id="LUCH01001488">
    <property type="protein sequence ID" value="KAF5402989.1"/>
    <property type="molecule type" value="Genomic_DNA"/>
</dbReference>
<reference evidence="1" key="1">
    <citation type="submission" date="2019-05" db="EMBL/GenBank/DDBJ databases">
        <title>Annotation for the trematode Paragonimus heterotremus.</title>
        <authorList>
            <person name="Choi Y.-J."/>
        </authorList>
    </citation>
    <scope>NUCLEOTIDE SEQUENCE</scope>
    <source>
        <strain evidence="1">LC</strain>
    </source>
</reference>
<evidence type="ECO:0000313" key="1">
    <source>
        <dbReference type="EMBL" id="KAF5402989.1"/>
    </source>
</evidence>
<gene>
    <name evidence="1" type="ORF">PHET_03483</name>
</gene>
<evidence type="ECO:0000313" key="2">
    <source>
        <dbReference type="Proteomes" id="UP000748531"/>
    </source>
</evidence>
<name>A0A8J4TNH6_9TREM</name>
<accession>A0A8J4TNH6</accession>
<comment type="caution">
    <text evidence="1">The sequence shown here is derived from an EMBL/GenBank/DDBJ whole genome shotgun (WGS) entry which is preliminary data.</text>
</comment>
<keyword evidence="2" id="KW-1185">Reference proteome</keyword>
<dbReference type="Proteomes" id="UP000748531">
    <property type="component" value="Unassembled WGS sequence"/>
</dbReference>
<protein>
    <submittedName>
        <fullName evidence="1">Uncharacterized protein</fullName>
    </submittedName>
</protein>
<sequence length="136" mass="15356">MEFMDSTSGVILPIEDCGALTRLEQSTLVDDHYEINLPWRADSLLLPDNPSVVLWHPQTLHIRLQEEPRLLARYSIVVCDYTEKSYAKLALVADNVRLDGTHCTIQFFGRLNAPFLTAPHGMHRVLQAITCSPNPT</sequence>
<proteinExistence type="predicted"/>
<organism evidence="1 2">
    <name type="scientific">Paragonimus heterotremus</name>
    <dbReference type="NCBI Taxonomy" id="100268"/>
    <lineage>
        <taxon>Eukaryota</taxon>
        <taxon>Metazoa</taxon>
        <taxon>Spiralia</taxon>
        <taxon>Lophotrochozoa</taxon>
        <taxon>Platyhelminthes</taxon>
        <taxon>Trematoda</taxon>
        <taxon>Digenea</taxon>
        <taxon>Plagiorchiida</taxon>
        <taxon>Troglotremata</taxon>
        <taxon>Troglotrematidae</taxon>
        <taxon>Paragonimus</taxon>
    </lineage>
</organism>
<dbReference type="AlphaFoldDB" id="A0A8J4TNH6"/>